<organism evidence="6 7">
    <name type="scientific">Leptospira haakeii</name>
    <dbReference type="NCBI Taxonomy" id="2023198"/>
    <lineage>
        <taxon>Bacteria</taxon>
        <taxon>Pseudomonadati</taxon>
        <taxon>Spirochaetota</taxon>
        <taxon>Spirochaetia</taxon>
        <taxon>Leptospirales</taxon>
        <taxon>Leptospiraceae</taxon>
        <taxon>Leptospira</taxon>
    </lineage>
</organism>
<feature type="domain" description="DUF4139" evidence="4">
    <location>
        <begin position="249"/>
        <end position="687"/>
    </location>
</feature>
<dbReference type="PANTHER" id="PTHR31005">
    <property type="entry name" value="DUF4139 DOMAIN-CONTAINING PROTEIN"/>
    <property type="match status" value="1"/>
</dbReference>
<feature type="chain" id="PRO_5046051052" description="DUF4139 domain-containing protein" evidence="3">
    <location>
        <begin position="25"/>
        <end position="701"/>
    </location>
</feature>
<keyword evidence="7" id="KW-1185">Reference proteome</keyword>
<keyword evidence="3" id="KW-0732">Signal</keyword>
<evidence type="ECO:0000256" key="3">
    <source>
        <dbReference type="SAM" id="SignalP"/>
    </source>
</evidence>
<feature type="domain" description="DUF4140" evidence="5">
    <location>
        <begin position="59"/>
        <end position="140"/>
    </location>
</feature>
<sequence>MISRFSSSVLAASFLILLGTNFYAQESDPSASDTPTAITEEERASKSPVSVSYARIDSVLLYSDLVYVTRQSEVKLPAGVSEVLLGEVPIASLDKSVIITFTDPNKKFKIKGIRVSEKASRRKKSQEAEELEKRKEGLLLALSTKSREVQDLLDWEASIKSIKPAIREQDGVVEKIDSENFSSFRKTYAELAEDNTKLRLAKLEELDRIREEFYIVTTKISHLAEGDTLRRKEIRLDVESDSPNIFPFEYKYLIRGANWFPRYTLELNSNGQEAELGWHALVRNETGEDWKNVRLEFSTANPNQDIDLPEYREYRIASKEVAVYSEDEDYSPADKEYNAPSKPSANAGAMIQTKKESKKKAPAPKISQRSKAEERIDDVQYQEKNDSPLLQSRQLIEGNYKDRSNSLRVEENMNRLQGELASQKYSFDQGSYEESIRYGKEALRRFSGLRESSRKELKDLENEVQNLLNRSSQLSSDKKYSNQLIAPGISSEGFDFRYIAQSREKIPSDRTLNRVFLRKRNITVRPGYETSPLTNDGVFLNVVSSNTEREPLLAGPLEIYSGENLLGTTTVSTLKPGQEIKMELGPDRDIKVERKQEKLDDKSGIISRKKNIRYRVTISIKNNKRRAVPVRLIDRIPYTNDDSVKVEWSVGADTPKSKTDDGILTYEFEIGANSRKTVQFEYTVSYPADNILRETSGSDSY</sequence>
<dbReference type="InterPro" id="IPR037291">
    <property type="entry name" value="DUF4139"/>
</dbReference>
<dbReference type="InterPro" id="IPR011935">
    <property type="entry name" value="CHP02231"/>
</dbReference>
<dbReference type="PANTHER" id="PTHR31005:SF8">
    <property type="entry name" value="DUF4139 DOMAIN-CONTAINING PROTEIN"/>
    <property type="match status" value="1"/>
</dbReference>
<proteinExistence type="predicted"/>
<evidence type="ECO:0000259" key="5">
    <source>
        <dbReference type="Pfam" id="PF13600"/>
    </source>
</evidence>
<protein>
    <recommendedName>
        <fullName evidence="8">DUF4139 domain-containing protein</fullName>
    </recommendedName>
</protein>
<reference evidence="6 7" key="1">
    <citation type="submission" date="2017-07" db="EMBL/GenBank/DDBJ databases">
        <title>Leptospira spp. isolated from tropical soils.</title>
        <authorList>
            <person name="Thibeaux R."/>
            <person name="Iraola G."/>
            <person name="Ferres I."/>
            <person name="Bierque E."/>
            <person name="Girault D."/>
            <person name="Soupe-Gilbert M.-E."/>
            <person name="Picardeau M."/>
            <person name="Goarant C."/>
        </authorList>
    </citation>
    <scope>NUCLEOTIDE SEQUENCE [LARGE SCALE GENOMIC DNA]</scope>
    <source>
        <strain evidence="6 7">ATI7-C-A2</strain>
    </source>
</reference>
<gene>
    <name evidence="6" type="ORF">CH363_02470</name>
</gene>
<dbReference type="InterPro" id="IPR025554">
    <property type="entry name" value="DUF4140"/>
</dbReference>
<feature type="region of interest" description="Disordered" evidence="2">
    <location>
        <begin position="325"/>
        <end position="386"/>
    </location>
</feature>
<dbReference type="EMBL" id="NPEI01000001">
    <property type="protein sequence ID" value="PKA17531.1"/>
    <property type="molecule type" value="Genomic_DNA"/>
</dbReference>
<evidence type="ECO:0000256" key="1">
    <source>
        <dbReference type="SAM" id="Coils"/>
    </source>
</evidence>
<keyword evidence="1" id="KW-0175">Coiled coil</keyword>
<feature type="signal peptide" evidence="3">
    <location>
        <begin position="1"/>
        <end position="24"/>
    </location>
</feature>
<comment type="caution">
    <text evidence="6">The sequence shown here is derived from an EMBL/GenBank/DDBJ whole genome shotgun (WGS) entry which is preliminary data.</text>
</comment>
<evidence type="ECO:0000313" key="7">
    <source>
        <dbReference type="Proteomes" id="UP000231857"/>
    </source>
</evidence>
<dbReference type="Proteomes" id="UP000231857">
    <property type="component" value="Unassembled WGS sequence"/>
</dbReference>
<feature type="coiled-coil region" evidence="1">
    <location>
        <begin position="114"/>
        <end position="148"/>
    </location>
</feature>
<evidence type="ECO:0008006" key="8">
    <source>
        <dbReference type="Google" id="ProtNLM"/>
    </source>
</evidence>
<dbReference type="NCBIfam" id="TIGR02231">
    <property type="entry name" value="mucoidy inhibitor MuiA family protein"/>
    <property type="match status" value="1"/>
</dbReference>
<dbReference type="RefSeq" id="WP_100722243.1">
    <property type="nucleotide sequence ID" value="NZ_NPEG01000001.1"/>
</dbReference>
<name>A0ABX4PRK5_9LEPT</name>
<feature type="coiled-coil region" evidence="1">
    <location>
        <begin position="443"/>
        <end position="477"/>
    </location>
</feature>
<evidence type="ECO:0000256" key="2">
    <source>
        <dbReference type="SAM" id="MobiDB-lite"/>
    </source>
</evidence>
<evidence type="ECO:0000313" key="6">
    <source>
        <dbReference type="EMBL" id="PKA17531.1"/>
    </source>
</evidence>
<feature type="compositionally biased region" description="Basic and acidic residues" evidence="2">
    <location>
        <begin position="370"/>
        <end position="386"/>
    </location>
</feature>
<evidence type="ECO:0000259" key="4">
    <source>
        <dbReference type="Pfam" id="PF13598"/>
    </source>
</evidence>
<accession>A0ABX4PRK5</accession>
<dbReference type="Pfam" id="PF13598">
    <property type="entry name" value="DUF4139"/>
    <property type="match status" value="1"/>
</dbReference>
<dbReference type="Pfam" id="PF13600">
    <property type="entry name" value="DUF4140"/>
    <property type="match status" value="1"/>
</dbReference>